<evidence type="ECO:0000313" key="2">
    <source>
        <dbReference type="Proteomes" id="UP000188181"/>
    </source>
</evidence>
<accession>A0A1Q2ME69</accession>
<keyword evidence="2" id="KW-1185">Reference proteome</keyword>
<evidence type="ECO:0000313" key="1">
    <source>
        <dbReference type="EMBL" id="AQQ70552.1"/>
    </source>
</evidence>
<dbReference type="SMART" id="SM00710">
    <property type="entry name" value="PbH1"/>
    <property type="match status" value="7"/>
</dbReference>
<dbReference type="Gene3D" id="3.40.50.880">
    <property type="match status" value="1"/>
</dbReference>
<dbReference type="InterPro" id="IPR029062">
    <property type="entry name" value="Class_I_gatase-like"/>
</dbReference>
<protein>
    <submittedName>
        <fullName evidence="1">Nitrous oxide reductase family maturation protein NosD</fullName>
    </submittedName>
</protein>
<organism evidence="1 2">
    <name type="scientific">Limihaloglobus sulfuriphilus</name>
    <dbReference type="NCBI Taxonomy" id="1851148"/>
    <lineage>
        <taxon>Bacteria</taxon>
        <taxon>Pseudomonadati</taxon>
        <taxon>Planctomycetota</taxon>
        <taxon>Phycisphaerae</taxon>
        <taxon>Sedimentisphaerales</taxon>
        <taxon>Sedimentisphaeraceae</taxon>
        <taxon>Limihaloglobus</taxon>
    </lineage>
</organism>
<gene>
    <name evidence="1" type="ORF">SMSP2_00904</name>
</gene>
<dbReference type="EMBL" id="CP019646">
    <property type="protein sequence ID" value="AQQ70552.1"/>
    <property type="molecule type" value="Genomic_DNA"/>
</dbReference>
<dbReference type="SUPFAM" id="SSF51126">
    <property type="entry name" value="Pectin lyase-like"/>
    <property type="match status" value="2"/>
</dbReference>
<dbReference type="Proteomes" id="UP000188181">
    <property type="component" value="Chromosome"/>
</dbReference>
<dbReference type="InterPro" id="IPR059226">
    <property type="entry name" value="Choice_anch_Q_dom"/>
</dbReference>
<reference evidence="2" key="1">
    <citation type="submission" date="2017-02" db="EMBL/GenBank/DDBJ databases">
        <title>Comparative genomics and description of representatives of a novel lineage of planctomycetes thriving in anoxic sediments.</title>
        <authorList>
            <person name="Spring S."/>
            <person name="Bunk B."/>
            <person name="Sproer C."/>
        </authorList>
    </citation>
    <scope>NUCLEOTIDE SEQUENCE [LARGE SCALE GENOMIC DNA]</scope>
    <source>
        <strain evidence="2">SM-Chi-D1</strain>
    </source>
</reference>
<dbReference type="KEGG" id="pbas:SMSP2_00904"/>
<dbReference type="InterPro" id="IPR011050">
    <property type="entry name" value="Pectin_lyase_fold/virulence"/>
</dbReference>
<dbReference type="InterPro" id="IPR006626">
    <property type="entry name" value="PbH1"/>
</dbReference>
<proteinExistence type="predicted"/>
<dbReference type="InterPro" id="IPR012334">
    <property type="entry name" value="Pectin_lyas_fold"/>
</dbReference>
<dbReference type="Gene3D" id="3.20.20.80">
    <property type="entry name" value="Glycosidases"/>
    <property type="match status" value="1"/>
</dbReference>
<name>A0A1Q2ME69_9BACT</name>
<dbReference type="STRING" id="1851148.SMSP2_00904"/>
<dbReference type="NCBIfam" id="NF041518">
    <property type="entry name" value="choice_anch_Q"/>
    <property type="match status" value="2"/>
</dbReference>
<dbReference type="Gene3D" id="2.160.20.10">
    <property type="entry name" value="Single-stranded right-handed beta-helix, Pectin lyase-like"/>
    <property type="match status" value="2"/>
</dbReference>
<sequence length="1342" mass="146670">MGIECGQWGYNPHDFNKDCVVDFADLAALADDWFSAEMIEGKAADVYTLQQLIDDTPVGGEVVLAGGIYHGTLIIDKDIHLRGVSGETVIIDAAGTGSASLVLDASVTAACLIEGIEFINGEYGAIQANNAKAVIRNCVFSGAQGRNTIEDFDGLLDNCIIENNQTPSKNGLIVFSGGRINGCIIRSNIISSGNSIFAVCSAVIENNLIYANTAGAASFVICDGIIRNNTITDNNTPSGTWYGCEAQVYNNIDWGNTQGGIKPLSGYTSSPANYCVLEADSGGEGNIIGSPGFVDPGQNDYRLGPDSVCIDAAQAANSPFYDIEGDTRGTESADIGAYEYNTVSQVMYASNLSTHEFGDLRTIAGTAGSGDIVEVYPGISTSTVIVNQDIIIRSAAGPENTVMAMNSTVAFNIAPAVTNLVIKGIKVTGATYAVYARGNGGLIDGCIFTDCVGLNLISSFSGTVRDCNISDNTCSGGSLITSAEQKYCDLINNVIIDNDCSGSDLLYRLSGLCENNIIARNSCAGIFYQFEGIIRNNTIVDNILSGAAVKGGKGDFVNNIVWANGNCDFIGLNEFSGSQVFPSYCNLDSYSGRGYANMSADPLFESGTDCKLSDSSPVINKGFAVNSPKRDINGNLRVGNPDIGAYEYSTVNYAGALFPYKYTVDKTGDINNDNIVDTADLQVLADSWLECTDPGVSSCSDQWLPPEPPYNAKKIDSLPPQGLDWTEGSIIVQPWGVSVWDILAYENIGNNPEMLRDNYGINTIIINPLEAHNRVGQNYYLEYKEFLDAISRYREAGFKIIIYSSIIHCGHFSTWESGLLDRLFPLWQQRSSNGATCNTYGHPWLSPATDGFDYTLAYAKQLIELYQPDAIMLDNSQLMWGRDVAGNVTGGPTDYSEGAQTKFREYLESRYGDAVETEFGVLLDNASIPDETQSDTRLYRVWMDWRNRLMAKTLERFREEIHPVLLFANTAYEYKNWHLATDMQLRHEDVVLSETRGKVSRDITLKLMLGKAFGEGRPIWNYLGTFEDNINYLKPPAEIARIISATLARLSNPWLVYYGFSSYDTENGPSRDVIADYFRFRSEHPDLYEDLTSYRNTGYIFSTRDHKYRGYTHLSTTLRNLQAAGIVMDGIEDIYLGETDLSRFDVIMMDTESRCLSQEDADVIIDFVESGGRFVAYKDAGDYDELGFERSQSRSILSEKLGLSENEISGVSQWWNSNTSSADHAVGSGYIHLRGSSNVVSKVTELSGNRFTSSTPGEFVELFPYKNNAGTMIVHSMNHDYSGTALSGWSVTVPDEFTGNIDVIVYTPESGTFSPFYSRNGNSITVTMPEIKAYSVLKISSN</sequence>